<gene>
    <name evidence="2" type="ORF">MON41_15735</name>
</gene>
<dbReference type="InterPro" id="IPR001279">
    <property type="entry name" value="Metallo-B-lactamas"/>
</dbReference>
<dbReference type="SUPFAM" id="SSF56281">
    <property type="entry name" value="Metallo-hydrolase/oxidoreductase"/>
    <property type="match status" value="1"/>
</dbReference>
<sequence>MTDHQLRSARIMTRRRLAALLGTAPLPASLPWLGGCSGSGAARSAGAASDHFDGERFFNPDGAAPRGVLDLARWKLGGDNQNWPDAYPSPFPPDRPPPRIEGAALRVSFVGHATFLLQGAGLNILTDPVWSERASPFTFAGPRRANPPGIAFDDLPPIHAVLVSHGHYDHLDLETLGRLWHRDRPRIVAPLGQDATIQGHDPAIEVTTADWNGVVPLGNGVEAVLEQVHHWTARGLWDRNRALWCGFVLRGLGDGVFFAGDTGFDDGRPFRRIAGRHGPLGIALLPIGAYEPRWFMAGQHMNPADAVRGFKLLGARQAFGYHWGTFKLTNEGISRPLADLASALAEERVEPMRFIGARPGLVWPGMAEG</sequence>
<protein>
    <submittedName>
        <fullName evidence="2">MBL fold metallo-hydrolase</fullName>
    </submittedName>
</protein>
<dbReference type="Proteomes" id="UP001201985">
    <property type="component" value="Unassembled WGS sequence"/>
</dbReference>
<evidence type="ECO:0000313" key="3">
    <source>
        <dbReference type="Proteomes" id="UP001201985"/>
    </source>
</evidence>
<organism evidence="2 3">
    <name type="scientific">Teichococcus vastitatis</name>
    <dbReference type="NCBI Taxonomy" id="2307076"/>
    <lineage>
        <taxon>Bacteria</taxon>
        <taxon>Pseudomonadati</taxon>
        <taxon>Pseudomonadota</taxon>
        <taxon>Alphaproteobacteria</taxon>
        <taxon>Acetobacterales</taxon>
        <taxon>Roseomonadaceae</taxon>
        <taxon>Roseomonas</taxon>
    </lineage>
</organism>
<dbReference type="PANTHER" id="PTHR15032:SF4">
    <property type="entry name" value="N-ACYL-PHOSPHATIDYLETHANOLAMINE-HYDROLYZING PHOSPHOLIPASE D"/>
    <property type="match status" value="1"/>
</dbReference>
<dbReference type="InterPro" id="IPR036866">
    <property type="entry name" value="RibonucZ/Hydroxyglut_hydro"/>
</dbReference>
<dbReference type="EMBL" id="JALBUU010000028">
    <property type="protein sequence ID" value="MCI0755170.1"/>
    <property type="molecule type" value="Genomic_DNA"/>
</dbReference>
<evidence type="ECO:0000259" key="1">
    <source>
        <dbReference type="Pfam" id="PF12706"/>
    </source>
</evidence>
<dbReference type="Gene3D" id="3.60.15.10">
    <property type="entry name" value="Ribonuclease Z/Hydroxyacylglutathione hydrolase-like"/>
    <property type="match status" value="1"/>
</dbReference>
<reference evidence="2 3" key="1">
    <citation type="submission" date="2022-03" db="EMBL/GenBank/DDBJ databases">
        <title>Complete genome analysis of Roseomonas KG 17.1 : a prolific producer of plant growth promoters.</title>
        <authorList>
            <person name="Saadouli I."/>
            <person name="Najjari A."/>
            <person name="Mosbah A."/>
            <person name="Ouzari H.I."/>
        </authorList>
    </citation>
    <scope>NUCLEOTIDE SEQUENCE [LARGE SCALE GENOMIC DNA]</scope>
    <source>
        <strain evidence="2 3">KG17-1</strain>
    </source>
</reference>
<comment type="caution">
    <text evidence="2">The sequence shown here is derived from an EMBL/GenBank/DDBJ whole genome shotgun (WGS) entry which is preliminary data.</text>
</comment>
<keyword evidence="3" id="KW-1185">Reference proteome</keyword>
<evidence type="ECO:0000313" key="2">
    <source>
        <dbReference type="EMBL" id="MCI0755170.1"/>
    </source>
</evidence>
<name>A0ABS9W8C8_9PROT</name>
<dbReference type="Pfam" id="PF12706">
    <property type="entry name" value="Lactamase_B_2"/>
    <property type="match status" value="1"/>
</dbReference>
<proteinExistence type="predicted"/>
<feature type="domain" description="Metallo-beta-lactamase" evidence="1">
    <location>
        <begin position="123"/>
        <end position="323"/>
    </location>
</feature>
<dbReference type="RefSeq" id="WP_120008696.1">
    <property type="nucleotide sequence ID" value="NZ_JALBUU010000028.1"/>
</dbReference>
<dbReference type="PANTHER" id="PTHR15032">
    <property type="entry name" value="N-ACYL-PHOSPHATIDYLETHANOLAMINE-HYDROLYZING PHOSPHOLIPASE D"/>
    <property type="match status" value="1"/>
</dbReference>
<accession>A0ABS9W8C8</accession>